<dbReference type="SUPFAM" id="SSF46785">
    <property type="entry name" value="Winged helix' DNA-binding domain"/>
    <property type="match status" value="1"/>
</dbReference>
<gene>
    <name evidence="1" type="ORF">HUG12_15710</name>
</gene>
<evidence type="ECO:0000313" key="1">
    <source>
        <dbReference type="EMBL" id="QLG63098.1"/>
    </source>
</evidence>
<proteinExistence type="predicted"/>
<organism evidence="1 2">
    <name type="scientific">Halorarum salinum</name>
    <dbReference type="NCBI Taxonomy" id="2743089"/>
    <lineage>
        <taxon>Archaea</taxon>
        <taxon>Methanobacteriati</taxon>
        <taxon>Methanobacteriota</taxon>
        <taxon>Stenosarchaea group</taxon>
        <taxon>Halobacteria</taxon>
        <taxon>Halobacteriales</taxon>
        <taxon>Haloferacaceae</taxon>
        <taxon>Halorarum</taxon>
    </lineage>
</organism>
<dbReference type="OrthoDB" id="231631at2157"/>
<dbReference type="GeneID" id="56038935"/>
<protein>
    <submittedName>
        <fullName evidence="1">MarR family transcriptional regulator</fullName>
    </submittedName>
</protein>
<reference evidence="1 2" key="1">
    <citation type="submission" date="2020-06" db="EMBL/GenBank/DDBJ databases">
        <title>NJ-3-1, isolated from saline soil.</title>
        <authorList>
            <person name="Cui H.L."/>
            <person name="Shi X."/>
        </authorList>
    </citation>
    <scope>NUCLEOTIDE SEQUENCE [LARGE SCALE GENOMIC DNA]</scope>
    <source>
        <strain evidence="1 2">NJ-3-1</strain>
    </source>
</reference>
<dbReference type="InterPro" id="IPR036390">
    <property type="entry name" value="WH_DNA-bd_sf"/>
</dbReference>
<dbReference type="KEGG" id="halu:HUG12_15710"/>
<name>A0A7D5QC56_9EURY</name>
<dbReference type="Proteomes" id="UP000509626">
    <property type="component" value="Chromosome"/>
</dbReference>
<accession>A0A7D5QC56</accession>
<evidence type="ECO:0000313" key="2">
    <source>
        <dbReference type="Proteomes" id="UP000509626"/>
    </source>
</evidence>
<sequence length="77" mass="8897">MTADISRDDVDDLPPSCKYVLDVLEREGELSRQKLLDRTGLPERTLDWALGTLNNRGYIFSAQDNEDLRVVLYNIQR</sequence>
<dbReference type="InterPro" id="IPR036388">
    <property type="entry name" value="WH-like_DNA-bd_sf"/>
</dbReference>
<dbReference type="RefSeq" id="WP_179269683.1">
    <property type="nucleotide sequence ID" value="NZ_CP058579.1"/>
</dbReference>
<dbReference type="AlphaFoldDB" id="A0A7D5QC56"/>
<dbReference type="SMR" id="A0A7D5QC56"/>
<dbReference type="EMBL" id="CP058579">
    <property type="protein sequence ID" value="QLG63098.1"/>
    <property type="molecule type" value="Genomic_DNA"/>
</dbReference>
<keyword evidence="2" id="KW-1185">Reference proteome</keyword>
<dbReference type="Gene3D" id="1.10.10.10">
    <property type="entry name" value="Winged helix-like DNA-binding domain superfamily/Winged helix DNA-binding domain"/>
    <property type="match status" value="1"/>
</dbReference>